<evidence type="ECO:0000259" key="1">
    <source>
        <dbReference type="Pfam" id="PF13443"/>
    </source>
</evidence>
<keyword evidence="3" id="KW-1185">Reference proteome</keyword>
<proteinExistence type="predicted"/>
<name>A0ABP2L7M0_9FIRM</name>
<dbReference type="InterPro" id="IPR001387">
    <property type="entry name" value="Cro/C1-type_HTH"/>
</dbReference>
<feature type="domain" description="HTH cro/C1-type" evidence="1">
    <location>
        <begin position="14"/>
        <end position="66"/>
    </location>
</feature>
<evidence type="ECO:0000313" key="2">
    <source>
        <dbReference type="EMBL" id="EGL41913.1"/>
    </source>
</evidence>
<reference evidence="2 3" key="1">
    <citation type="submission" date="2011-04" db="EMBL/GenBank/DDBJ databases">
        <authorList>
            <person name="Harkins D.M."/>
            <person name="Madupu R."/>
            <person name="Durkin A.S."/>
            <person name="Torralba M."/>
            <person name="Methe B."/>
            <person name="Sutton G.G."/>
            <person name="Nelson K.E."/>
        </authorList>
    </citation>
    <scope>NUCLEOTIDE SEQUENCE [LARGE SCALE GENOMIC DNA]</scope>
    <source>
        <strain evidence="2 3">UPII 199-6</strain>
    </source>
</reference>
<sequence>MAFHANKRVHRIPEKDISNQVLMRMSNISANIITKLRTGQYLSPAKAAGLRTALHCTPNDMWEFTAKDD</sequence>
<accession>A0ABP2L7M0</accession>
<gene>
    <name evidence="2" type="ORF">HMPREF1039_0144</name>
</gene>
<dbReference type="RefSeq" id="WP_007390703.1">
    <property type="nucleotide sequence ID" value="NZ_AFIJ01000008.1"/>
</dbReference>
<dbReference type="Pfam" id="PF13443">
    <property type="entry name" value="HTH_26"/>
    <property type="match status" value="1"/>
</dbReference>
<dbReference type="Proteomes" id="UP000004018">
    <property type="component" value="Unassembled WGS sequence"/>
</dbReference>
<organism evidence="2 3">
    <name type="scientific">Megasphaera lornae</name>
    <dbReference type="NCBI Taxonomy" id="1000568"/>
    <lineage>
        <taxon>Bacteria</taxon>
        <taxon>Bacillati</taxon>
        <taxon>Bacillota</taxon>
        <taxon>Negativicutes</taxon>
        <taxon>Veillonellales</taxon>
        <taxon>Veillonellaceae</taxon>
        <taxon>Megasphaera</taxon>
    </lineage>
</organism>
<protein>
    <recommendedName>
        <fullName evidence="1">HTH cro/C1-type domain-containing protein</fullName>
    </recommendedName>
</protein>
<comment type="caution">
    <text evidence="2">The sequence shown here is derived from an EMBL/GenBank/DDBJ whole genome shotgun (WGS) entry which is preliminary data.</text>
</comment>
<dbReference type="EMBL" id="AFIJ01000008">
    <property type="protein sequence ID" value="EGL41913.1"/>
    <property type="molecule type" value="Genomic_DNA"/>
</dbReference>
<evidence type="ECO:0000313" key="3">
    <source>
        <dbReference type="Proteomes" id="UP000004018"/>
    </source>
</evidence>